<dbReference type="PROSITE" id="PS51257">
    <property type="entry name" value="PROKAR_LIPOPROTEIN"/>
    <property type="match status" value="1"/>
</dbReference>
<reference key="2">
    <citation type="submission" date="2011-05" db="EMBL/GenBank/DDBJ databases">
        <title>Complete genome sequence of the aerobic marine methanotroph Methylomonas methanica MC09.</title>
        <authorList>
            <person name="Boden R."/>
            <person name="Cunliffe M."/>
            <person name="Scanlan J."/>
            <person name="Moussard H."/>
            <person name="Kits K.D."/>
            <person name="Klotz M."/>
            <person name="Jetten M."/>
            <person name="Vuilleumier S."/>
            <person name="Han J."/>
            <person name="Peters L."/>
            <person name="Mikhailova N."/>
            <person name="Teshima H."/>
            <person name="Tapia R."/>
            <person name="Kyrpides N."/>
            <person name="Ivanova N."/>
            <person name="Pagani I."/>
            <person name="Cheng J.-F."/>
            <person name="Goodwin L."/>
            <person name="Han C."/>
            <person name="Hauser L."/>
            <person name="Land M."/>
            <person name="Lapidus A."/>
            <person name="Lucas S."/>
            <person name="Pitluck S."/>
            <person name="Woyke T."/>
            <person name="Stein L.Y."/>
            <person name="Murrell C."/>
        </authorList>
    </citation>
    <scope>NUCLEOTIDE SEQUENCE</scope>
    <source>
        <strain>MC09</strain>
    </source>
</reference>
<dbReference type="EMBL" id="CP002738">
    <property type="protein sequence ID" value="AEF99452.1"/>
    <property type="molecule type" value="Genomic_DNA"/>
</dbReference>
<dbReference type="HOGENOM" id="CLU_2317058_0_0_6"/>
<name>F9ZV19_METMM</name>
<dbReference type="RefSeq" id="WP_013817719.1">
    <property type="nucleotide sequence ID" value="NC_015572.1"/>
</dbReference>
<evidence type="ECO:0000313" key="1">
    <source>
        <dbReference type="EMBL" id="AEF99452.1"/>
    </source>
</evidence>
<dbReference type="Proteomes" id="UP000008888">
    <property type="component" value="Chromosome"/>
</dbReference>
<gene>
    <name evidence="1" type="ordered locus">Metme_1016</name>
</gene>
<organism evidence="1 2">
    <name type="scientific">Methylomonas methanica (strain DSM 25384 / MC09)</name>
    <dbReference type="NCBI Taxonomy" id="857087"/>
    <lineage>
        <taxon>Bacteria</taxon>
        <taxon>Pseudomonadati</taxon>
        <taxon>Pseudomonadota</taxon>
        <taxon>Gammaproteobacteria</taxon>
        <taxon>Methylococcales</taxon>
        <taxon>Methylococcaceae</taxon>
        <taxon>Methylomonas</taxon>
    </lineage>
</organism>
<evidence type="ECO:0000313" key="2">
    <source>
        <dbReference type="Proteomes" id="UP000008888"/>
    </source>
</evidence>
<reference evidence="2" key="3">
    <citation type="submission" date="2011-05" db="EMBL/GenBank/DDBJ databases">
        <title>Complete sequence of Methylomonas methanica MC09.</title>
        <authorList>
            <consortium name="US DOE Joint Genome Institute"/>
            <person name="Lucas S."/>
            <person name="Han J."/>
            <person name="Lapidus A."/>
            <person name="Cheng J.-F."/>
            <person name="Goodwin L."/>
            <person name="Pitluck S."/>
            <person name="Peters L."/>
            <person name="Mikhailova N."/>
            <person name="Teshima H."/>
            <person name="Han C."/>
            <person name="Tapia R."/>
            <person name="Land M."/>
            <person name="Hauser L."/>
            <person name="Kyrpides N."/>
            <person name="Ivanova N."/>
            <person name="Pagani I."/>
            <person name="Stein L."/>
            <person name="Woyke T."/>
        </authorList>
    </citation>
    <scope>NUCLEOTIDE SEQUENCE [LARGE SCALE GENOMIC DNA]</scope>
    <source>
        <strain evidence="2">MC09</strain>
    </source>
</reference>
<accession>F9ZV19</accession>
<sequence length="99" mass="10965">MKKAVLGLTVFILVGCGASELKQSLAEVRGQNIEVIRTYPTSKLQAINGNTVYSYAQNSKQGTPCEIFFEVNEQNVIVETSYKGQGCNAFYNDTLKQQH</sequence>
<dbReference type="KEGG" id="mmt:Metme_1016"/>
<dbReference type="STRING" id="857087.Metme_1016"/>
<proteinExistence type="predicted"/>
<protein>
    <recommendedName>
        <fullName evidence="3">Osmotically inducible lipoprotein OsmE</fullName>
    </recommendedName>
</protein>
<evidence type="ECO:0008006" key="3">
    <source>
        <dbReference type="Google" id="ProtNLM"/>
    </source>
</evidence>
<reference evidence="1 2" key="1">
    <citation type="journal article" date="2011" name="J. Bacteriol.">
        <title>Complete Genome Sequence of the Aerobic Marine Methanotroph Methylomonas methanica MC09.</title>
        <authorList>
            <person name="Boden R."/>
            <person name="Cunliffe M."/>
            <person name="Scanlan J."/>
            <person name="Moussard H."/>
            <person name="Kits K.D."/>
            <person name="Klotz M.G."/>
            <person name="Jetten M.S."/>
            <person name="Vuilleumier S."/>
            <person name="Han J."/>
            <person name="Peters L."/>
            <person name="Mikhailova N."/>
            <person name="Teshima H."/>
            <person name="Tapia R."/>
            <person name="Kyrpides N."/>
            <person name="Ivanova N."/>
            <person name="Pagani I."/>
            <person name="Cheng J.F."/>
            <person name="Goodwin L."/>
            <person name="Han C."/>
            <person name="Hauser L."/>
            <person name="Land M.L."/>
            <person name="Lapidus A."/>
            <person name="Lucas S."/>
            <person name="Pitluck S."/>
            <person name="Woyke T."/>
            <person name="Stein L."/>
            <person name="Murrell J.C."/>
        </authorList>
    </citation>
    <scope>NUCLEOTIDE SEQUENCE [LARGE SCALE GENOMIC DNA]</scope>
    <source>
        <strain evidence="1 2">MC09</strain>
    </source>
</reference>
<dbReference type="AlphaFoldDB" id="F9ZV19"/>
<keyword evidence="2" id="KW-1185">Reference proteome</keyword>